<dbReference type="SUPFAM" id="SSF51556">
    <property type="entry name" value="Metallo-dependent hydrolases"/>
    <property type="match status" value="1"/>
</dbReference>
<dbReference type="PANTHER" id="PTHR11647:SF1">
    <property type="entry name" value="COLLAPSIN RESPONSE MEDIATOR PROTEIN"/>
    <property type="match status" value="1"/>
</dbReference>
<keyword evidence="1" id="KW-0732">Signal</keyword>
<dbReference type="SUPFAM" id="SSF51338">
    <property type="entry name" value="Composite domain of metallo-dependent hydrolases"/>
    <property type="match status" value="1"/>
</dbReference>
<dbReference type="InterPro" id="IPR011059">
    <property type="entry name" value="Metal-dep_hydrolase_composite"/>
</dbReference>
<dbReference type="Gene3D" id="3.30.1490.130">
    <property type="entry name" value="D-aminoacylase. Domain 3"/>
    <property type="match status" value="1"/>
</dbReference>
<dbReference type="PANTHER" id="PTHR11647">
    <property type="entry name" value="HYDRANTOINASE/DIHYDROPYRIMIDINASE FAMILY MEMBER"/>
    <property type="match status" value="1"/>
</dbReference>
<feature type="chain" id="PRO_5047456852" evidence="1">
    <location>
        <begin position="21"/>
        <end position="524"/>
    </location>
</feature>
<organism evidence="3 4">
    <name type="scientific">Sphingomonas molluscorum</name>
    <dbReference type="NCBI Taxonomy" id="418184"/>
    <lineage>
        <taxon>Bacteria</taxon>
        <taxon>Pseudomonadati</taxon>
        <taxon>Pseudomonadota</taxon>
        <taxon>Alphaproteobacteria</taxon>
        <taxon>Sphingomonadales</taxon>
        <taxon>Sphingomonadaceae</taxon>
        <taxon>Sphingomonas</taxon>
    </lineage>
</organism>
<dbReference type="InterPro" id="IPR032466">
    <property type="entry name" value="Metal_Hydrolase"/>
</dbReference>
<keyword evidence="4" id="KW-1185">Reference proteome</keyword>
<dbReference type="InterPro" id="IPR023100">
    <property type="entry name" value="D-aminoacylase_insert_dom_sf"/>
</dbReference>
<dbReference type="EMBL" id="JBBGZA010000001">
    <property type="protein sequence ID" value="MEJ5094720.1"/>
    <property type="molecule type" value="Genomic_DNA"/>
</dbReference>
<gene>
    <name evidence="3" type="ORF">WH159_09230</name>
</gene>
<evidence type="ECO:0000313" key="3">
    <source>
        <dbReference type="EMBL" id="MEJ5094720.1"/>
    </source>
</evidence>
<accession>A0ABU8Q637</accession>
<dbReference type="Pfam" id="PF07969">
    <property type="entry name" value="Amidohydro_3"/>
    <property type="match status" value="1"/>
</dbReference>
<comment type="caution">
    <text evidence="3">The sequence shown here is derived from an EMBL/GenBank/DDBJ whole genome shotgun (WGS) entry which is preliminary data.</text>
</comment>
<evidence type="ECO:0000259" key="2">
    <source>
        <dbReference type="Pfam" id="PF07969"/>
    </source>
</evidence>
<feature type="signal peptide" evidence="1">
    <location>
        <begin position="1"/>
        <end position="20"/>
    </location>
</feature>
<dbReference type="InterPro" id="IPR050378">
    <property type="entry name" value="Metallo-dep_Hydrolases_sf"/>
</dbReference>
<evidence type="ECO:0000313" key="4">
    <source>
        <dbReference type="Proteomes" id="UP001380365"/>
    </source>
</evidence>
<dbReference type="Gene3D" id="2.30.40.10">
    <property type="entry name" value="Urease, subunit C, domain 1"/>
    <property type="match status" value="1"/>
</dbReference>
<name>A0ABU8Q637_9SPHN</name>
<dbReference type="InterPro" id="IPR013108">
    <property type="entry name" value="Amidohydro_3"/>
</dbReference>
<protein>
    <submittedName>
        <fullName evidence="3">Amidohydrolase family protein</fullName>
    </submittedName>
</protein>
<reference evidence="3 4" key="1">
    <citation type="submission" date="2023-12" db="EMBL/GenBank/DDBJ databases">
        <title>Gut-associated functions are favored during microbiome assembly across C. elegans life.</title>
        <authorList>
            <person name="Zimmermann J."/>
        </authorList>
    </citation>
    <scope>NUCLEOTIDE SEQUENCE [LARGE SCALE GENOMIC DNA]</scope>
    <source>
        <strain evidence="3 4">JUb134</strain>
    </source>
</reference>
<proteinExistence type="predicted"/>
<sequence length="524" mass="55253">MKSLSLPLGLWLAATSPASAQTYDVLIRGGTVYDGGETPGRVTDVAIRGDRIVLVGAAPKRATAKRTVDATGRIVAPGFIDPHSHAGPTIATAKLAAALPILYQGITTSMINPDGGGPADLTAQIAAIRAVTPGVNVIPLIGHNAVRGAVMGNADRKATPAEQAAMEALVATAMRAGAYGLSDGPFYIPAKYSDTAEIVGLAKAAARFPHAFYTSHIRDEGNYNVGVVGAVDEVVTVAREAKIPGIVTHIKVLGPQVWGKSADVIADIERARADGVQVWADQYPYAASGSSLQASLVPGWAQEGGPEALAARLKNPVMRAKIRAEMVPNLERRAGPHALMIRHFAADPSLDGKRLDEIGRAMGKDPLDAAIDMLIRGGAPTVSFNMSEADIEAFMKQPWTMTVTDGALPAFGEGSEHPRAYGAFTRKLKRYVLDKPVISMQQAIHAATGLPARVFAVPDRGVLRAGAFADVIVFDPATVTDVATYERPHAYSRGMDYVFVNGNAALVRGKAVPERFGRVLLRTP</sequence>
<dbReference type="Proteomes" id="UP001380365">
    <property type="component" value="Unassembled WGS sequence"/>
</dbReference>
<evidence type="ECO:0000256" key="1">
    <source>
        <dbReference type="SAM" id="SignalP"/>
    </source>
</evidence>
<dbReference type="Gene3D" id="3.20.20.140">
    <property type="entry name" value="Metal-dependent hydrolases"/>
    <property type="match status" value="1"/>
</dbReference>
<dbReference type="RefSeq" id="WP_132883552.1">
    <property type="nucleotide sequence ID" value="NZ_JBBGZA010000001.1"/>
</dbReference>
<feature type="domain" description="Amidohydrolase 3" evidence="2">
    <location>
        <begin position="66"/>
        <end position="503"/>
    </location>
</feature>